<dbReference type="EMBL" id="JBHSOD010000010">
    <property type="protein sequence ID" value="MFC5885496.1"/>
    <property type="molecule type" value="Genomic_DNA"/>
</dbReference>
<reference evidence="3" key="1">
    <citation type="journal article" date="2019" name="Int. J. Syst. Evol. Microbiol.">
        <title>The Global Catalogue of Microorganisms (GCM) 10K type strain sequencing project: providing services to taxonomists for standard genome sequencing and annotation.</title>
        <authorList>
            <consortium name="The Broad Institute Genomics Platform"/>
            <consortium name="The Broad Institute Genome Sequencing Center for Infectious Disease"/>
            <person name="Wu L."/>
            <person name="Ma J."/>
        </authorList>
    </citation>
    <scope>NUCLEOTIDE SEQUENCE [LARGE SCALE GENOMIC DNA]</scope>
    <source>
        <strain evidence="3">CGMCC 4.1469</strain>
    </source>
</reference>
<keyword evidence="1" id="KW-0812">Transmembrane</keyword>
<comment type="caution">
    <text evidence="2">The sequence shown here is derived from an EMBL/GenBank/DDBJ whole genome shotgun (WGS) entry which is preliminary data.</text>
</comment>
<proteinExistence type="predicted"/>
<dbReference type="RefSeq" id="WP_313761660.1">
    <property type="nucleotide sequence ID" value="NZ_BAAAVH010000049.1"/>
</dbReference>
<keyword evidence="1" id="KW-0472">Membrane</keyword>
<name>A0ABW1ETU1_9ACTN</name>
<accession>A0ABW1ETU1</accession>
<sequence length="255" mass="27394">MSKLWFDEWWLPLSAWAAAVASLVFLVVYCSLELRAQRITGLDLTQGICVYLDDCTITDSYQMGRHSAALVQAVEHQTNGSYTVSAATPDGTLGFEKTRGEQLITNYVRTHTPIEVIGVLVDAIEKGNGIVHANLKTGTLRKNAALVKLLSDLGQSDPLPKSTLLSHVEDYVLIKGRFRLAARTSEDPSGTTVFIASYAGAGSAVPSARIRLACANSGLRQNTPGTEFSGSCLGKIKGWNADDGALDIHPVAVFQ</sequence>
<evidence type="ECO:0000313" key="2">
    <source>
        <dbReference type="EMBL" id="MFC5885496.1"/>
    </source>
</evidence>
<gene>
    <name evidence="2" type="ORF">ACFP0N_10985</name>
</gene>
<organism evidence="2 3">
    <name type="scientific">Kitasatospora aburaviensis</name>
    <dbReference type="NCBI Taxonomy" id="67265"/>
    <lineage>
        <taxon>Bacteria</taxon>
        <taxon>Bacillati</taxon>
        <taxon>Actinomycetota</taxon>
        <taxon>Actinomycetes</taxon>
        <taxon>Kitasatosporales</taxon>
        <taxon>Streptomycetaceae</taxon>
        <taxon>Kitasatospora</taxon>
    </lineage>
</organism>
<evidence type="ECO:0000256" key="1">
    <source>
        <dbReference type="SAM" id="Phobius"/>
    </source>
</evidence>
<feature type="transmembrane region" description="Helical" evidence="1">
    <location>
        <begin position="13"/>
        <end position="32"/>
    </location>
</feature>
<keyword evidence="3" id="KW-1185">Reference proteome</keyword>
<evidence type="ECO:0000313" key="3">
    <source>
        <dbReference type="Proteomes" id="UP001596067"/>
    </source>
</evidence>
<protein>
    <submittedName>
        <fullName evidence="2">Uncharacterized protein</fullName>
    </submittedName>
</protein>
<keyword evidence="1" id="KW-1133">Transmembrane helix</keyword>
<dbReference type="Proteomes" id="UP001596067">
    <property type="component" value="Unassembled WGS sequence"/>
</dbReference>